<reference evidence="4" key="1">
    <citation type="submission" date="2022-11" db="UniProtKB">
        <authorList>
            <consortium name="EnsemblMetazoa"/>
        </authorList>
    </citation>
    <scope>IDENTIFICATION</scope>
</reference>
<evidence type="ECO:0000313" key="4">
    <source>
        <dbReference type="EnsemblMetazoa" id="XP_038067754.1"/>
    </source>
</evidence>
<protein>
    <submittedName>
        <fullName evidence="4">Uncharacterized protein</fullName>
    </submittedName>
</protein>
<sequence>MSALDTTTGHQLTEYENQMFLEIFGEDGLMLLARGLGIDRIALHLLKLYSDPGNLVLVLNASSSEEEYYIEELEKRGVSTLPKVINNEYSTSERKDVYLQGGVLFVTSRILVVDMLTDRLPIALVSGVLVFKAHK</sequence>
<dbReference type="GeneID" id="119737454"/>
<dbReference type="GO" id="GO:0000712">
    <property type="term" value="P:resolution of meiotic recombination intermediates"/>
    <property type="evidence" value="ECO:0007669"/>
    <property type="project" value="TreeGrafter"/>
</dbReference>
<dbReference type="GO" id="GO:0003697">
    <property type="term" value="F:single-stranded DNA binding"/>
    <property type="evidence" value="ECO:0007669"/>
    <property type="project" value="TreeGrafter"/>
</dbReference>
<keyword evidence="1" id="KW-0227">DNA damage</keyword>
<dbReference type="RefSeq" id="XP_038067754.1">
    <property type="nucleotide sequence ID" value="XM_038211826.1"/>
</dbReference>
<name>A0A914AW72_PATMI</name>
<accession>A0A914AW72</accession>
<dbReference type="OrthoDB" id="361020at2759"/>
<evidence type="ECO:0000256" key="3">
    <source>
        <dbReference type="ARBA" id="ARBA00023204"/>
    </source>
</evidence>
<evidence type="ECO:0000256" key="1">
    <source>
        <dbReference type="ARBA" id="ARBA00022763"/>
    </source>
</evidence>
<keyword evidence="5" id="KW-1185">Reference proteome</keyword>
<evidence type="ECO:0000256" key="2">
    <source>
        <dbReference type="ARBA" id="ARBA00022801"/>
    </source>
</evidence>
<organism evidence="4 5">
    <name type="scientific">Patiria miniata</name>
    <name type="common">Bat star</name>
    <name type="synonym">Asterina miniata</name>
    <dbReference type="NCBI Taxonomy" id="46514"/>
    <lineage>
        <taxon>Eukaryota</taxon>
        <taxon>Metazoa</taxon>
        <taxon>Echinodermata</taxon>
        <taxon>Eleutherozoa</taxon>
        <taxon>Asterozoa</taxon>
        <taxon>Asteroidea</taxon>
        <taxon>Valvatacea</taxon>
        <taxon>Valvatida</taxon>
        <taxon>Asterinidae</taxon>
        <taxon>Patiria</taxon>
    </lineage>
</organism>
<dbReference type="Proteomes" id="UP000887568">
    <property type="component" value="Unplaced"/>
</dbReference>
<evidence type="ECO:0000313" key="5">
    <source>
        <dbReference type="Proteomes" id="UP000887568"/>
    </source>
</evidence>
<proteinExistence type="predicted"/>
<dbReference type="GO" id="GO:0000014">
    <property type="term" value="F:single-stranded DNA endodeoxyribonuclease activity"/>
    <property type="evidence" value="ECO:0007669"/>
    <property type="project" value="TreeGrafter"/>
</dbReference>
<dbReference type="GO" id="GO:0000724">
    <property type="term" value="P:double-strand break repair via homologous recombination"/>
    <property type="evidence" value="ECO:0007669"/>
    <property type="project" value="TreeGrafter"/>
</dbReference>
<dbReference type="PANTHER" id="PTHR10150">
    <property type="entry name" value="DNA REPAIR ENDONUCLEASE XPF"/>
    <property type="match status" value="1"/>
</dbReference>
<dbReference type="OMA" id="YLQLYCE"/>
<dbReference type="EnsemblMetazoa" id="XM_038211826.1">
    <property type="protein sequence ID" value="XP_038067754.1"/>
    <property type="gene ID" value="LOC119737454"/>
</dbReference>
<keyword evidence="2" id="KW-0378">Hydrolase</keyword>
<keyword evidence="3" id="KW-0234">DNA repair</keyword>
<dbReference type="GO" id="GO:0003684">
    <property type="term" value="F:damaged DNA binding"/>
    <property type="evidence" value="ECO:0007669"/>
    <property type="project" value="TreeGrafter"/>
</dbReference>
<dbReference type="GO" id="GO:0000110">
    <property type="term" value="C:nucleotide-excision repair factor 1 complex"/>
    <property type="evidence" value="ECO:0007669"/>
    <property type="project" value="TreeGrafter"/>
</dbReference>
<dbReference type="PANTHER" id="PTHR10150:SF0">
    <property type="entry name" value="DNA REPAIR ENDONUCLEASE XPF"/>
    <property type="match status" value="1"/>
</dbReference>
<dbReference type="GO" id="GO:1901255">
    <property type="term" value="P:nucleotide-excision repair involved in interstrand cross-link repair"/>
    <property type="evidence" value="ECO:0007669"/>
    <property type="project" value="TreeGrafter"/>
</dbReference>
<dbReference type="AlphaFoldDB" id="A0A914AW72"/>